<keyword evidence="6" id="KW-0479">Metal-binding</keyword>
<dbReference type="Proteomes" id="UP000663505">
    <property type="component" value="Chromosome"/>
</dbReference>
<feature type="transmembrane region" description="Helical" evidence="14">
    <location>
        <begin position="47"/>
        <end position="70"/>
    </location>
</feature>
<comment type="subcellular location">
    <subcellularLocation>
        <location evidence="1">Cell membrane</location>
        <topology evidence="1">Multi-pass membrane protein</topology>
    </subcellularLocation>
</comment>
<dbReference type="GO" id="GO:0005886">
    <property type="term" value="C:plasma membrane"/>
    <property type="evidence" value="ECO:0007669"/>
    <property type="project" value="UniProtKB-SubCell"/>
</dbReference>
<keyword evidence="8 14" id="KW-1133">Transmembrane helix</keyword>
<dbReference type="InterPro" id="IPR003816">
    <property type="entry name" value="Nitrate_red_gam"/>
</dbReference>
<feature type="binding site" description="axial binding residue" evidence="13">
    <location>
        <position position="203"/>
    </location>
    <ligand>
        <name>heme b</name>
        <dbReference type="ChEBI" id="CHEBI:60344"/>
        <label>1</label>
    </ligand>
    <ligandPart>
        <name>Fe</name>
        <dbReference type="ChEBI" id="CHEBI:18248"/>
    </ligandPart>
</feature>
<evidence type="ECO:0000313" key="17">
    <source>
        <dbReference type="Proteomes" id="UP000663505"/>
    </source>
</evidence>
<keyword evidence="17" id="KW-1185">Reference proteome</keyword>
<evidence type="ECO:0000256" key="2">
    <source>
        <dbReference type="ARBA" id="ARBA00022448"/>
    </source>
</evidence>
<keyword evidence="10 13" id="KW-0408">Iron</keyword>
<dbReference type="InterPro" id="IPR023234">
    <property type="entry name" value="NarG-like_domain"/>
</dbReference>
<keyword evidence="4 13" id="KW-0349">Heme</keyword>
<dbReference type="GO" id="GO:0008940">
    <property type="term" value="F:nitrate reductase activity"/>
    <property type="evidence" value="ECO:0007669"/>
    <property type="project" value="InterPro"/>
</dbReference>
<evidence type="ECO:0000256" key="1">
    <source>
        <dbReference type="ARBA" id="ARBA00004651"/>
    </source>
</evidence>
<feature type="binding site" description="axial binding residue" evidence="13">
    <location>
        <position position="63"/>
    </location>
    <ligand>
        <name>heme b</name>
        <dbReference type="ChEBI" id="CHEBI:60344"/>
        <label>1</label>
    </ligand>
    <ligandPart>
        <name>Fe</name>
        <dbReference type="ChEBI" id="CHEBI:18248"/>
    </ligandPart>
</feature>
<name>A0A9X7Z4P9_9BACL</name>
<gene>
    <name evidence="16" type="primary">narI</name>
    <name evidence="16" type="ORF">JZ786_13535</name>
</gene>
<dbReference type="GO" id="GO:0009325">
    <property type="term" value="C:nitrate reductase complex"/>
    <property type="evidence" value="ECO:0007669"/>
    <property type="project" value="InterPro"/>
</dbReference>
<evidence type="ECO:0000256" key="12">
    <source>
        <dbReference type="ARBA" id="ARBA00023136"/>
    </source>
</evidence>
<proteinExistence type="predicted"/>
<evidence type="ECO:0000259" key="15">
    <source>
        <dbReference type="Pfam" id="PF02665"/>
    </source>
</evidence>
<dbReference type="KEGG" id="afx:JZ786_13535"/>
<feature type="binding site" description="axial binding residue" evidence="13">
    <location>
        <position position="185"/>
    </location>
    <ligand>
        <name>heme b</name>
        <dbReference type="ChEBI" id="CHEBI:60344"/>
        <label>1</label>
    </ligand>
    <ligandPart>
        <name>Fe</name>
        <dbReference type="ChEBI" id="CHEBI:18248"/>
    </ligandPart>
</feature>
<dbReference type="GO" id="GO:0019645">
    <property type="term" value="P:anaerobic electron transport chain"/>
    <property type="evidence" value="ECO:0007669"/>
    <property type="project" value="TreeGrafter"/>
</dbReference>
<dbReference type="SUPFAM" id="SSF103501">
    <property type="entry name" value="Respiratory nitrate reductase 1 gamma chain"/>
    <property type="match status" value="1"/>
</dbReference>
<evidence type="ECO:0000256" key="7">
    <source>
        <dbReference type="ARBA" id="ARBA00022982"/>
    </source>
</evidence>
<dbReference type="EC" id="1.7.99.4" evidence="16"/>
<accession>A0A9X7Z4P9</accession>
<feature type="transmembrane region" description="Helical" evidence="14">
    <location>
        <begin position="90"/>
        <end position="112"/>
    </location>
</feature>
<dbReference type="AlphaFoldDB" id="A0A9X7Z4P9"/>
<evidence type="ECO:0000256" key="13">
    <source>
        <dbReference type="PIRSR" id="PIRSR603816-1"/>
    </source>
</evidence>
<evidence type="ECO:0000256" key="9">
    <source>
        <dbReference type="ARBA" id="ARBA00023002"/>
    </source>
</evidence>
<dbReference type="GO" id="GO:0046872">
    <property type="term" value="F:metal ion binding"/>
    <property type="evidence" value="ECO:0007669"/>
    <property type="project" value="UniProtKB-KW"/>
</dbReference>
<dbReference type="RefSeq" id="WP_206654956.1">
    <property type="nucleotide sequence ID" value="NZ_CP071182.1"/>
</dbReference>
<evidence type="ECO:0000256" key="5">
    <source>
        <dbReference type="ARBA" id="ARBA00022692"/>
    </source>
</evidence>
<evidence type="ECO:0000256" key="6">
    <source>
        <dbReference type="ARBA" id="ARBA00022723"/>
    </source>
</evidence>
<keyword evidence="12 14" id="KW-0472">Membrane</keyword>
<evidence type="ECO:0000256" key="4">
    <source>
        <dbReference type="ARBA" id="ARBA00022617"/>
    </source>
</evidence>
<keyword evidence="7" id="KW-0249">Electron transport</keyword>
<evidence type="ECO:0000256" key="11">
    <source>
        <dbReference type="ARBA" id="ARBA00023063"/>
    </source>
</evidence>
<reference evidence="16 17" key="1">
    <citation type="submission" date="2021-02" db="EMBL/GenBank/DDBJ databases">
        <title>Alicyclobacillus curvatus sp. nov. and Alicyclobacillus mengziensis sp. nov., two acidophilic bacteria isolated from acid mine drainage.</title>
        <authorList>
            <person name="Huang Y."/>
        </authorList>
    </citation>
    <scope>NUCLEOTIDE SEQUENCE [LARGE SCALE GENOMIC DNA]</scope>
    <source>
        <strain evidence="16 17">S30H14</strain>
    </source>
</reference>
<feature type="binding site" description="axial binding residue" evidence="13">
    <location>
        <position position="53"/>
    </location>
    <ligand>
        <name>heme b</name>
        <dbReference type="ChEBI" id="CHEBI:60344"/>
        <label>1</label>
    </ligand>
    <ligandPart>
        <name>Fe</name>
        <dbReference type="ChEBI" id="CHEBI:18248"/>
    </ligandPart>
</feature>
<evidence type="ECO:0000256" key="10">
    <source>
        <dbReference type="ARBA" id="ARBA00023004"/>
    </source>
</evidence>
<dbReference type="PANTHER" id="PTHR30598:SF3">
    <property type="entry name" value="RESPIRATORY NITRATE REDUCTASE 1 GAMMA CHAIN"/>
    <property type="match status" value="1"/>
</dbReference>
<dbReference type="Pfam" id="PF02665">
    <property type="entry name" value="Nitrate_red_gam"/>
    <property type="match status" value="1"/>
</dbReference>
<protein>
    <submittedName>
        <fullName evidence="16">Respiratory nitrate reductase subunit gamma</fullName>
        <ecNumber evidence="16">1.7.99.4</ecNumber>
    </submittedName>
</protein>
<organism evidence="16 17">
    <name type="scientific">Alicyclobacillus mengziensis</name>
    <dbReference type="NCBI Taxonomy" id="2931921"/>
    <lineage>
        <taxon>Bacteria</taxon>
        <taxon>Bacillati</taxon>
        <taxon>Bacillota</taxon>
        <taxon>Bacilli</taxon>
        <taxon>Bacillales</taxon>
        <taxon>Alicyclobacillaceae</taxon>
        <taxon>Alicyclobacillus</taxon>
    </lineage>
</organism>
<dbReference type="Gene3D" id="1.20.950.20">
    <property type="entry name" value="Transmembrane di-heme cytochromes, Chain C"/>
    <property type="match status" value="1"/>
</dbReference>
<feature type="transmembrane region" description="Helical" evidence="14">
    <location>
        <begin position="184"/>
        <end position="211"/>
    </location>
</feature>
<dbReference type="GO" id="GO:0042128">
    <property type="term" value="P:nitrate assimilation"/>
    <property type="evidence" value="ECO:0007669"/>
    <property type="project" value="UniProtKB-KW"/>
</dbReference>
<keyword evidence="5 14" id="KW-0812">Transmembrane</keyword>
<keyword evidence="9 16" id="KW-0560">Oxidoreductase</keyword>
<dbReference type="PANTHER" id="PTHR30598">
    <property type="entry name" value="NITRATE REDUCTASE PRIVATE CHAPERONE, REDOX ENZYME MATURATION PROTEIN REMP FAMILY"/>
    <property type="match status" value="1"/>
</dbReference>
<evidence type="ECO:0000313" key="16">
    <source>
        <dbReference type="EMBL" id="QSO45587.1"/>
    </source>
</evidence>
<dbReference type="EMBL" id="CP071182">
    <property type="protein sequence ID" value="QSO45587.1"/>
    <property type="molecule type" value="Genomic_DNA"/>
</dbReference>
<dbReference type="GO" id="GO:0009055">
    <property type="term" value="F:electron transfer activity"/>
    <property type="evidence" value="ECO:0007669"/>
    <property type="project" value="TreeGrafter"/>
</dbReference>
<keyword evidence="3" id="KW-1003">Cell membrane</keyword>
<evidence type="ECO:0000256" key="8">
    <source>
        <dbReference type="ARBA" id="ARBA00022989"/>
    </source>
</evidence>
<keyword evidence="11" id="KW-0534">Nitrate assimilation</keyword>
<dbReference type="InterPro" id="IPR036197">
    <property type="entry name" value="NarG-like_sf"/>
</dbReference>
<feature type="domain" description="NarG-like" evidence="15">
    <location>
        <begin position="3"/>
        <end position="222"/>
    </location>
</feature>
<evidence type="ECO:0000256" key="14">
    <source>
        <dbReference type="SAM" id="Phobius"/>
    </source>
</evidence>
<keyword evidence="2" id="KW-0813">Transport</keyword>
<sequence>MSQFLWVVFPYLTLSVMIIGMLYRFVYNPRGWGSKSSEILEKKWLRWGSLMFHWGILCVIAGHVMGLLIPISVYKALGVSTEFYHTNADIFGGLAGLVTTAGIVILLARRTFNARVRKNSSASDFVALVLLLIVVGLGVLVTVGYNNIYGPYEYRLSVGPWVRQLIVLHPNASLMKDVPMLLKIHIVSSFALFAVWPFTRLVHVFSVPIGYPFRAPMQYRSRVRYREDGK</sequence>
<feature type="transmembrane region" description="Helical" evidence="14">
    <location>
        <begin position="6"/>
        <end position="26"/>
    </location>
</feature>
<dbReference type="InterPro" id="IPR051936">
    <property type="entry name" value="Heme-iron_electron_transfer"/>
</dbReference>
<dbReference type="NCBIfam" id="TIGR00351">
    <property type="entry name" value="narI"/>
    <property type="match status" value="1"/>
</dbReference>
<feature type="transmembrane region" description="Helical" evidence="14">
    <location>
        <begin position="124"/>
        <end position="145"/>
    </location>
</feature>
<evidence type="ECO:0000256" key="3">
    <source>
        <dbReference type="ARBA" id="ARBA00022475"/>
    </source>
</evidence>
<dbReference type="GO" id="GO:0020037">
    <property type="term" value="F:heme binding"/>
    <property type="evidence" value="ECO:0007669"/>
    <property type="project" value="TreeGrafter"/>
</dbReference>
<dbReference type="FunFam" id="1.20.950.20:FF:000001">
    <property type="entry name" value="Respiratory nitrate reductase subunit gamma"/>
    <property type="match status" value="1"/>
</dbReference>